<sequence>MTGKWRRFDGERKTHWQKVLPPITITPVRPKNSAPASIMAVFPFFRVIAGGSAINCPLPHYDEL</sequence>
<protein>
    <submittedName>
        <fullName evidence="1">Uncharacterized protein</fullName>
    </submittedName>
</protein>
<name>A0A2U8E240_9BACT</name>
<accession>A0A2U8E240</accession>
<gene>
    <name evidence="1" type="ORF">CKA38_06530</name>
</gene>
<keyword evidence="2" id="KW-1185">Reference proteome</keyword>
<dbReference type="AlphaFoldDB" id="A0A2U8E240"/>
<evidence type="ECO:0000313" key="1">
    <source>
        <dbReference type="EMBL" id="AWI08949.1"/>
    </source>
</evidence>
<proteinExistence type="predicted"/>
<organism evidence="1 2">
    <name type="scientific">Ereboglobus luteus</name>
    <dbReference type="NCBI Taxonomy" id="1796921"/>
    <lineage>
        <taxon>Bacteria</taxon>
        <taxon>Pseudomonadati</taxon>
        <taxon>Verrucomicrobiota</taxon>
        <taxon>Opitutia</taxon>
        <taxon>Opitutales</taxon>
        <taxon>Opitutaceae</taxon>
        <taxon>Ereboglobus</taxon>
    </lineage>
</organism>
<dbReference type="EMBL" id="CP023004">
    <property type="protein sequence ID" value="AWI08949.1"/>
    <property type="molecule type" value="Genomic_DNA"/>
</dbReference>
<dbReference type="KEGG" id="elut:CKA38_06530"/>
<evidence type="ECO:0000313" key="2">
    <source>
        <dbReference type="Proteomes" id="UP000244896"/>
    </source>
</evidence>
<dbReference type="Proteomes" id="UP000244896">
    <property type="component" value="Chromosome"/>
</dbReference>
<reference evidence="1 2" key="1">
    <citation type="journal article" date="2018" name="Syst. Appl. Microbiol.">
        <title>Ereboglobus luteus gen. nov. sp. nov. from cockroach guts, and new insights into the oxygen relationship of the genera Opitutus and Didymococcus (Verrucomicrobia: Opitutaceae).</title>
        <authorList>
            <person name="Tegtmeier D."/>
            <person name="Belitz A."/>
            <person name="Radek R."/>
            <person name="Heimerl T."/>
            <person name="Brune A."/>
        </authorList>
    </citation>
    <scope>NUCLEOTIDE SEQUENCE [LARGE SCALE GENOMIC DNA]</scope>
    <source>
        <strain evidence="1 2">Ho45</strain>
    </source>
</reference>